<dbReference type="EC" id="5.1.1.1" evidence="4"/>
<comment type="caution">
    <text evidence="6">The sequence shown here is derived from an EMBL/GenBank/DDBJ whole genome shotgun (WGS) entry which is preliminary data.</text>
</comment>
<accession>A0ABU6NTP2</accession>
<dbReference type="InterPro" id="IPR020622">
    <property type="entry name" value="Ala_racemase_pyridoxalP-BS"/>
</dbReference>
<dbReference type="Gene3D" id="3.20.20.10">
    <property type="entry name" value="Alanine racemase"/>
    <property type="match status" value="1"/>
</dbReference>
<protein>
    <recommendedName>
        <fullName evidence="4">Alanine racemase</fullName>
        <ecNumber evidence="4">5.1.1.1</ecNumber>
    </recommendedName>
</protein>
<gene>
    <name evidence="6" type="primary">alr</name>
    <name evidence="6" type="ORF">P9271_03950</name>
</gene>
<feature type="active site" description="Proton acceptor; specific for D-alanine" evidence="4">
    <location>
        <position position="38"/>
    </location>
</feature>
<comment type="cofactor">
    <cofactor evidence="1 4">
        <name>pyridoxal 5'-phosphate</name>
        <dbReference type="ChEBI" id="CHEBI:597326"/>
    </cofactor>
</comment>
<dbReference type="InterPro" id="IPR009006">
    <property type="entry name" value="Ala_racemase/Decarboxylase_C"/>
</dbReference>
<dbReference type="SUPFAM" id="SSF50621">
    <property type="entry name" value="Alanine racemase C-terminal domain-like"/>
    <property type="match status" value="1"/>
</dbReference>
<name>A0ABU6NTP2_9BACI</name>
<comment type="similarity">
    <text evidence="4">Belongs to the alanine racemase family.</text>
</comment>
<dbReference type="PANTHER" id="PTHR30511">
    <property type="entry name" value="ALANINE RACEMASE"/>
    <property type="match status" value="1"/>
</dbReference>
<dbReference type="PANTHER" id="PTHR30511:SF0">
    <property type="entry name" value="ALANINE RACEMASE, CATABOLIC-RELATED"/>
    <property type="match status" value="1"/>
</dbReference>
<dbReference type="SMART" id="SM01005">
    <property type="entry name" value="Ala_racemase_C"/>
    <property type="match status" value="1"/>
</dbReference>
<dbReference type="PROSITE" id="PS00395">
    <property type="entry name" value="ALANINE_RACEMASE"/>
    <property type="match status" value="1"/>
</dbReference>
<dbReference type="GO" id="GO:0008784">
    <property type="term" value="F:alanine racemase activity"/>
    <property type="evidence" value="ECO:0007669"/>
    <property type="project" value="UniProtKB-EC"/>
</dbReference>
<comment type="pathway">
    <text evidence="4">Amino-acid biosynthesis; D-alanine biosynthesis; D-alanine from L-alanine: step 1/1.</text>
</comment>
<evidence type="ECO:0000313" key="6">
    <source>
        <dbReference type="EMBL" id="MED4400484.1"/>
    </source>
</evidence>
<comment type="catalytic activity">
    <reaction evidence="4">
        <text>L-alanine = D-alanine</text>
        <dbReference type="Rhea" id="RHEA:20249"/>
        <dbReference type="ChEBI" id="CHEBI:57416"/>
        <dbReference type="ChEBI" id="CHEBI:57972"/>
        <dbReference type="EC" id="5.1.1.1"/>
    </reaction>
</comment>
<keyword evidence="3 4" id="KW-0413">Isomerase</keyword>
<evidence type="ECO:0000256" key="4">
    <source>
        <dbReference type="HAMAP-Rule" id="MF_01201"/>
    </source>
</evidence>
<keyword evidence="2 4" id="KW-0663">Pyridoxal phosphate</keyword>
<dbReference type="InterPro" id="IPR029066">
    <property type="entry name" value="PLP-binding_barrel"/>
</dbReference>
<dbReference type="SUPFAM" id="SSF51419">
    <property type="entry name" value="PLP-binding barrel"/>
    <property type="match status" value="1"/>
</dbReference>
<dbReference type="EMBL" id="JARTFS010000004">
    <property type="protein sequence ID" value="MED4400484.1"/>
    <property type="molecule type" value="Genomic_DNA"/>
</dbReference>
<feature type="binding site" evidence="4">
    <location>
        <position position="134"/>
    </location>
    <ligand>
        <name>substrate</name>
    </ligand>
</feature>
<dbReference type="PRINTS" id="PR00992">
    <property type="entry name" value="ALARACEMASE"/>
</dbReference>
<evidence type="ECO:0000313" key="7">
    <source>
        <dbReference type="Proteomes" id="UP001342826"/>
    </source>
</evidence>
<dbReference type="Proteomes" id="UP001342826">
    <property type="component" value="Unassembled WGS sequence"/>
</dbReference>
<dbReference type="InterPro" id="IPR001608">
    <property type="entry name" value="Ala_racemase_N"/>
</dbReference>
<organism evidence="6 7">
    <name type="scientific">Metabacillus fastidiosus</name>
    <dbReference type="NCBI Taxonomy" id="1458"/>
    <lineage>
        <taxon>Bacteria</taxon>
        <taxon>Bacillati</taxon>
        <taxon>Bacillota</taxon>
        <taxon>Bacilli</taxon>
        <taxon>Bacillales</taxon>
        <taxon>Bacillaceae</taxon>
        <taxon>Metabacillus</taxon>
    </lineage>
</organism>
<reference evidence="6 7" key="1">
    <citation type="submission" date="2023-03" db="EMBL/GenBank/DDBJ databases">
        <title>Bacillus Genome Sequencing.</title>
        <authorList>
            <person name="Dunlap C."/>
        </authorList>
    </citation>
    <scope>NUCLEOTIDE SEQUENCE [LARGE SCALE GENOMIC DNA]</scope>
    <source>
        <strain evidence="6 7">NRS-1717</strain>
    </source>
</reference>
<dbReference type="InterPro" id="IPR000821">
    <property type="entry name" value="Ala_racemase"/>
</dbReference>
<evidence type="ECO:0000256" key="3">
    <source>
        <dbReference type="ARBA" id="ARBA00023235"/>
    </source>
</evidence>
<dbReference type="Pfam" id="PF01168">
    <property type="entry name" value="Ala_racemase_N"/>
    <property type="match status" value="1"/>
</dbReference>
<feature type="binding site" evidence="4">
    <location>
        <position position="310"/>
    </location>
    <ligand>
        <name>substrate</name>
    </ligand>
</feature>
<keyword evidence="7" id="KW-1185">Reference proteome</keyword>
<dbReference type="CDD" id="cd00430">
    <property type="entry name" value="PLPDE_III_AR"/>
    <property type="match status" value="1"/>
</dbReference>
<feature type="active site" description="Proton acceptor; specific for L-alanine" evidence="4">
    <location>
        <position position="263"/>
    </location>
</feature>
<feature type="domain" description="Alanine racemase C-terminal" evidence="5">
    <location>
        <begin position="242"/>
        <end position="367"/>
    </location>
</feature>
<evidence type="ECO:0000259" key="5">
    <source>
        <dbReference type="SMART" id="SM01005"/>
    </source>
</evidence>
<dbReference type="NCBIfam" id="TIGR00492">
    <property type="entry name" value="alr"/>
    <property type="match status" value="1"/>
</dbReference>
<dbReference type="InterPro" id="IPR011079">
    <property type="entry name" value="Ala_racemase_C"/>
</dbReference>
<evidence type="ECO:0000256" key="2">
    <source>
        <dbReference type="ARBA" id="ARBA00022898"/>
    </source>
</evidence>
<comment type="function">
    <text evidence="4">Catalyzes the interconversion of L-alanine and D-alanine. May also act on other amino acids.</text>
</comment>
<dbReference type="Pfam" id="PF00842">
    <property type="entry name" value="Ala_racemase_C"/>
    <property type="match status" value="1"/>
</dbReference>
<feature type="modified residue" description="N6-(pyridoxal phosphate)lysine" evidence="4">
    <location>
        <position position="38"/>
    </location>
</feature>
<proteinExistence type="inferred from homology"/>
<dbReference type="HAMAP" id="MF_01201">
    <property type="entry name" value="Ala_racemase"/>
    <property type="match status" value="1"/>
</dbReference>
<evidence type="ECO:0000256" key="1">
    <source>
        <dbReference type="ARBA" id="ARBA00001933"/>
    </source>
</evidence>
<sequence>MSFHRDTWAEINLDAISHNVKSMKKHIGANVKLIAVVKANAYGHGDFQVAKAAISAGAEQLAVAFLDEAIALRMLGITLPILVLGATRSEDAQLAIEYDLTLTCFSKDWLDDAKQNIRQGQLKLHLKVDTGMGRIGVTKEEELNEILVFLNSNPCFKLLGVYTHFSTADEIETDYFKLQYERFTNMIRLIPDDNIQIHCANSATGLRFPDHAFNAVRFGIAMYGLTPSLDIVDELPFPLEEAFSLHSKLTHVKKVPKGTKVSYGATYEAGDDEWIGTIPIGYADGWIRRLSGSEVLVDGERVPIIGRICMDQLMVKLPSEKPVGTKVTFIGKQGNEFISVDEIAKRLETINYEVTCSITSRVPRLFLQNGSIIEVRNPLLINAATIC</sequence>
<dbReference type="Gene3D" id="2.40.37.10">
    <property type="entry name" value="Lyase, Ornithine Decarboxylase, Chain A, domain 1"/>
    <property type="match status" value="1"/>
</dbReference>